<evidence type="ECO:0000313" key="3">
    <source>
        <dbReference type="EMBL" id="CAF1009244.1"/>
    </source>
</evidence>
<protein>
    <recommendedName>
        <fullName evidence="2">Protein NO VEIN C-terminal domain-containing protein</fullName>
    </recommendedName>
</protein>
<organism evidence="3 5">
    <name type="scientific">Didymodactylos carnosus</name>
    <dbReference type="NCBI Taxonomy" id="1234261"/>
    <lineage>
        <taxon>Eukaryota</taxon>
        <taxon>Metazoa</taxon>
        <taxon>Spiralia</taxon>
        <taxon>Gnathifera</taxon>
        <taxon>Rotifera</taxon>
        <taxon>Eurotatoria</taxon>
        <taxon>Bdelloidea</taxon>
        <taxon>Philodinida</taxon>
        <taxon>Philodinidae</taxon>
        <taxon>Didymodactylos</taxon>
    </lineage>
</organism>
<keyword evidence="1" id="KW-0472">Membrane</keyword>
<dbReference type="InterPro" id="IPR052957">
    <property type="entry name" value="Auxin_embryo_med"/>
</dbReference>
<keyword evidence="1" id="KW-1133">Transmembrane helix</keyword>
<comment type="caution">
    <text evidence="3">The sequence shown here is derived from an EMBL/GenBank/DDBJ whole genome shotgun (WGS) entry which is preliminary data.</text>
</comment>
<evidence type="ECO:0000259" key="2">
    <source>
        <dbReference type="Pfam" id="PF13020"/>
    </source>
</evidence>
<evidence type="ECO:0000313" key="5">
    <source>
        <dbReference type="Proteomes" id="UP000663829"/>
    </source>
</evidence>
<dbReference type="EMBL" id="CAJNOQ010003375">
    <property type="protein sequence ID" value="CAF1009244.1"/>
    <property type="molecule type" value="Genomic_DNA"/>
</dbReference>
<dbReference type="PANTHER" id="PTHR32387">
    <property type="entry name" value="WU:FJ29H11"/>
    <property type="match status" value="1"/>
</dbReference>
<evidence type="ECO:0000256" key="1">
    <source>
        <dbReference type="SAM" id="Phobius"/>
    </source>
</evidence>
<dbReference type="AlphaFoldDB" id="A0A814HD68"/>
<keyword evidence="5" id="KW-1185">Reference proteome</keyword>
<name>A0A814HD68_9BILA</name>
<evidence type="ECO:0000313" key="4">
    <source>
        <dbReference type="EMBL" id="CAF3780345.1"/>
    </source>
</evidence>
<gene>
    <name evidence="3" type="ORF">GPM918_LOCUS14175</name>
    <name evidence="4" type="ORF">SRO942_LOCUS14171</name>
</gene>
<dbReference type="Proteomes" id="UP000681722">
    <property type="component" value="Unassembled WGS sequence"/>
</dbReference>
<dbReference type="Pfam" id="PF13020">
    <property type="entry name" value="NOV_C"/>
    <property type="match status" value="1"/>
</dbReference>
<dbReference type="InterPro" id="IPR024975">
    <property type="entry name" value="NOV_C"/>
</dbReference>
<feature type="transmembrane region" description="Helical" evidence="1">
    <location>
        <begin position="69"/>
        <end position="86"/>
    </location>
</feature>
<dbReference type="PANTHER" id="PTHR32387:SF0">
    <property type="entry name" value="PROTEIN NO VEIN"/>
    <property type="match status" value="1"/>
</dbReference>
<accession>A0A814HD68</accession>
<keyword evidence="1" id="KW-0812">Transmembrane</keyword>
<dbReference type="OrthoDB" id="1634384at2759"/>
<proteinExistence type="predicted"/>
<reference evidence="3" key="1">
    <citation type="submission" date="2021-02" db="EMBL/GenBank/DDBJ databases">
        <authorList>
            <person name="Nowell W R."/>
        </authorList>
    </citation>
    <scope>NUCLEOTIDE SEQUENCE</scope>
</reference>
<dbReference type="Proteomes" id="UP000663829">
    <property type="component" value="Unassembled WGS sequence"/>
</dbReference>
<feature type="domain" description="Protein NO VEIN C-terminal" evidence="2">
    <location>
        <begin position="849"/>
        <end position="936"/>
    </location>
</feature>
<sequence>MKIIPLRQQTRLVSIDEFDERTLLFPLEKVTKFSKHIKLVLVDLPTTDEQLFDYIEENYPRRLDSMKRLLKNLGVCVFICCVLFVTDLKQLQTKMVIKTRDNNKFVQLGGDTIVHLTTLYGCTRSLEILKDQFIFISDDYYKLYRNELFLTDNDKYKFVQFLRELNVNDFLQVHFIEYPFANVYQLANTKWTYLTSKLINSIGSDQEPFVIKDYQCNESDKLVASADIDLCAQLLVSLDRFHRFISSYYTASVVLSHGSGQYSPAQGVESSFCLSVRQHVWIPVVGNQLLKPAEVYFLPQSNNNNVPSSSFFCRYVPHLDSAKVPLNDNDFIDNILVLKKQVLPMTMFELFMKWSCSLDSDTLWRLVNANNDNPYIIPCTLLPLYAREPHLDTIDNLRHIYHFLLSDVECRTLLERFRLWPLIFVPCDKSNGSFLFAHQVFWDDPTSLLSQRTTQQRIPIQSFYGDDNNAQLQSFFTEILHVELRPTLDDYLPLLLMIDHYQENVTWRLTEVVARLTLEQNRQIEVREKCADIAFIPCLGNEKKNVKYSDQPFYPHYDTIINDLFSDKLRIIKLSDDVKLLSQFEHCFCSLFQIQRLVDIIQVLVSVDNEQQSVELLDFYAHSIDLIQYFLCSNSLISDTRSQQLGHVFARMNFFCVDHIQLSYRYQIIDIAHRPSPILDAYIDELSSKFYILKKFEKSDLRCIRTMVNFLIQDNNKNGQTARSKLSSYIEGLLYHYQNEGEQGLAKRRESVEHQFKWIIPQAIETKQFLTTPTHEQEHQVEEPNEPVIITIDMIEKSGLKNKPVRKLPKARPKEPVSTRSKCRLEHDDEDEHVMNDLDQGEKDFGRRGEELVFQYLKWKYPDDNIKWLNDEQEYFLPYDIEIIRKNEKTKELIEVKATRVSDQHTFQVSIREIKWLRAHPNTYYIYRVYYAENDPFLSTITVLSRVKWHLQQKQLSLCMKITEQTTISGD</sequence>
<dbReference type="EMBL" id="CAJOBC010003374">
    <property type="protein sequence ID" value="CAF3780345.1"/>
    <property type="molecule type" value="Genomic_DNA"/>
</dbReference>